<dbReference type="Proteomes" id="UP000434276">
    <property type="component" value="Unassembled WGS sequence"/>
</dbReference>
<name>A0A5S9YGM5_ARATH</name>
<evidence type="ECO:0000256" key="1">
    <source>
        <dbReference type="SAM" id="MobiDB-lite"/>
    </source>
</evidence>
<protein>
    <submittedName>
        <fullName evidence="2">Uncharacterized protein</fullName>
    </submittedName>
</protein>
<feature type="region of interest" description="Disordered" evidence="1">
    <location>
        <begin position="1"/>
        <end position="21"/>
    </location>
</feature>
<gene>
    <name evidence="2" type="ORF">C24_LOCUS25661</name>
</gene>
<dbReference type="OrthoDB" id="10268186at2759"/>
<accession>A0A5S9YGM5</accession>
<sequence length="64" mass="7093">MTQGKRKHPCDLKNPSKRAPPATCNKPNGAILCGDFCLHEGYNIGKCVMRRTGKACICRQCEGW</sequence>
<dbReference type="EMBL" id="CACSHJ010000096">
    <property type="protein sequence ID" value="CAA0410022.1"/>
    <property type="molecule type" value="Genomic_DNA"/>
</dbReference>
<proteinExistence type="predicted"/>
<evidence type="ECO:0000313" key="3">
    <source>
        <dbReference type="Proteomes" id="UP000434276"/>
    </source>
</evidence>
<evidence type="ECO:0000313" key="2">
    <source>
        <dbReference type="EMBL" id="CAA0410022.1"/>
    </source>
</evidence>
<reference evidence="2 3" key="1">
    <citation type="submission" date="2019-12" db="EMBL/GenBank/DDBJ databases">
        <authorList>
            <person name="Jiao W.-B."/>
            <person name="Schneeberger K."/>
        </authorList>
    </citation>
    <scope>NUCLEOTIDE SEQUENCE [LARGE SCALE GENOMIC DNA]</scope>
    <source>
        <strain evidence="3">cv. C24</strain>
    </source>
</reference>
<organism evidence="2 3">
    <name type="scientific">Arabidopsis thaliana</name>
    <name type="common">Mouse-ear cress</name>
    <dbReference type="NCBI Taxonomy" id="3702"/>
    <lineage>
        <taxon>Eukaryota</taxon>
        <taxon>Viridiplantae</taxon>
        <taxon>Streptophyta</taxon>
        <taxon>Embryophyta</taxon>
        <taxon>Tracheophyta</taxon>
        <taxon>Spermatophyta</taxon>
        <taxon>Magnoliopsida</taxon>
        <taxon>eudicotyledons</taxon>
        <taxon>Gunneridae</taxon>
        <taxon>Pentapetalae</taxon>
        <taxon>rosids</taxon>
        <taxon>malvids</taxon>
        <taxon>Brassicales</taxon>
        <taxon>Brassicaceae</taxon>
        <taxon>Camelineae</taxon>
        <taxon>Arabidopsis</taxon>
    </lineage>
</organism>
<dbReference type="AlphaFoldDB" id="A0A5S9YGM5"/>
<dbReference type="ExpressionAtlas" id="A0A5S9YGM5">
    <property type="expression patterns" value="baseline"/>
</dbReference>